<organism evidence="1 2">
    <name type="scientific">Pristionchus fissidentatus</name>
    <dbReference type="NCBI Taxonomy" id="1538716"/>
    <lineage>
        <taxon>Eukaryota</taxon>
        <taxon>Metazoa</taxon>
        <taxon>Ecdysozoa</taxon>
        <taxon>Nematoda</taxon>
        <taxon>Chromadorea</taxon>
        <taxon>Rhabditida</taxon>
        <taxon>Rhabditina</taxon>
        <taxon>Diplogasteromorpha</taxon>
        <taxon>Diplogasteroidea</taxon>
        <taxon>Neodiplogasteridae</taxon>
        <taxon>Pristionchus</taxon>
    </lineage>
</organism>
<dbReference type="AlphaFoldDB" id="A0AAV5W906"/>
<dbReference type="InterPro" id="IPR027417">
    <property type="entry name" value="P-loop_NTPase"/>
</dbReference>
<accession>A0AAV5W906</accession>
<dbReference type="Gene3D" id="3.40.50.300">
    <property type="entry name" value="P-loop containing nucleotide triphosphate hydrolases"/>
    <property type="match status" value="1"/>
</dbReference>
<evidence type="ECO:0000313" key="1">
    <source>
        <dbReference type="EMBL" id="GMT27224.1"/>
    </source>
</evidence>
<dbReference type="Proteomes" id="UP001432322">
    <property type="component" value="Unassembled WGS sequence"/>
</dbReference>
<dbReference type="EMBL" id="BTSY01000005">
    <property type="protein sequence ID" value="GMT27224.1"/>
    <property type="molecule type" value="Genomic_DNA"/>
</dbReference>
<protein>
    <submittedName>
        <fullName evidence="1">Uncharacterized protein</fullName>
    </submittedName>
</protein>
<sequence>MRSRPIVIFIKPSGKEQIIAWGEGSIKEEDALKEYESCKTIEEEFGDWITETITDAQSFEDIVQRVFTITTEYHKNDWGIFSVLKVMLKSRMKQATSYAFGSPDADKYELPFHA</sequence>
<keyword evidence="2" id="KW-1185">Reference proteome</keyword>
<comment type="caution">
    <text evidence="1">The sequence shown here is derived from an EMBL/GenBank/DDBJ whole genome shotgun (WGS) entry which is preliminary data.</text>
</comment>
<gene>
    <name evidence="1" type="ORF">PFISCL1PPCAC_18521</name>
</gene>
<proteinExistence type="predicted"/>
<name>A0AAV5W906_9BILA</name>
<evidence type="ECO:0000313" key="2">
    <source>
        <dbReference type="Proteomes" id="UP001432322"/>
    </source>
</evidence>
<reference evidence="1" key="1">
    <citation type="submission" date="2023-10" db="EMBL/GenBank/DDBJ databases">
        <title>Genome assembly of Pristionchus species.</title>
        <authorList>
            <person name="Yoshida K."/>
            <person name="Sommer R.J."/>
        </authorList>
    </citation>
    <scope>NUCLEOTIDE SEQUENCE</scope>
    <source>
        <strain evidence="1">RS5133</strain>
    </source>
</reference>